<keyword evidence="11" id="KW-0963">Cytoplasm</keyword>
<dbReference type="KEGG" id="pmw:B2K_23580"/>
<keyword evidence="10 11" id="KW-0350">Heme biosynthesis</keyword>
<organism evidence="13 14">
    <name type="scientific">Paenibacillus mucilaginosus K02</name>
    <dbReference type="NCBI Taxonomy" id="997761"/>
    <lineage>
        <taxon>Bacteria</taxon>
        <taxon>Bacillati</taxon>
        <taxon>Bacillota</taxon>
        <taxon>Bacilli</taxon>
        <taxon>Bacillales</taxon>
        <taxon>Paenibacillaceae</taxon>
        <taxon>Paenibacillus</taxon>
    </lineage>
</organism>
<evidence type="ECO:0000259" key="12">
    <source>
        <dbReference type="Pfam" id="PF01593"/>
    </source>
</evidence>
<name>I0BMN6_9BACL</name>
<comment type="pathway">
    <text evidence="3 11">Porphyrin-containing compound metabolism; protoheme biosynthesis.</text>
</comment>
<protein>
    <recommendedName>
        <fullName evidence="6 11">Coproporphyrinogen III oxidase</fullName>
        <ecNumber evidence="5 11">1.3.3.15</ecNumber>
    </recommendedName>
</protein>
<evidence type="ECO:0000256" key="1">
    <source>
        <dbReference type="ARBA" id="ARBA00001755"/>
    </source>
</evidence>
<keyword evidence="7 11" id="KW-0285">Flavoprotein</keyword>
<reference evidence="13 14" key="1">
    <citation type="submission" date="2013-06" db="EMBL/GenBank/DDBJ databases">
        <title>Complete genome sequence of Paenibacillus mucilaginosus K02.</title>
        <authorList>
            <person name="Xiao B."/>
            <person name="Sun L."/>
            <person name="Xiao L."/>
            <person name="Lian B."/>
        </authorList>
    </citation>
    <scope>NUCLEOTIDE SEQUENCE [LARGE SCALE GENOMIC DNA]</scope>
    <source>
        <strain evidence="13 14">K02</strain>
    </source>
</reference>
<dbReference type="Gene3D" id="3.90.660.20">
    <property type="entry name" value="Protoporphyrinogen oxidase, mitochondrial, domain 2"/>
    <property type="match status" value="1"/>
</dbReference>
<dbReference type="PANTHER" id="PTHR42923:SF3">
    <property type="entry name" value="PROTOPORPHYRINOGEN OXIDASE"/>
    <property type="match status" value="1"/>
</dbReference>
<gene>
    <name evidence="13" type="ORF">B2K_23580</name>
</gene>
<dbReference type="InterPro" id="IPR050464">
    <property type="entry name" value="Zeta_carotene_desat/Oxidored"/>
</dbReference>
<comment type="subcellular location">
    <subcellularLocation>
        <location evidence="11">Cytoplasm</location>
    </subcellularLocation>
</comment>
<dbReference type="Proteomes" id="UP000007392">
    <property type="component" value="Chromosome"/>
</dbReference>
<comment type="cofactor">
    <cofactor evidence="2 11">
        <name>FAD</name>
        <dbReference type="ChEBI" id="CHEBI:57692"/>
    </cofactor>
</comment>
<evidence type="ECO:0000256" key="5">
    <source>
        <dbReference type="ARBA" id="ARBA00012402"/>
    </source>
</evidence>
<dbReference type="EMBL" id="CP003422">
    <property type="protein sequence ID" value="AFH63633.1"/>
    <property type="molecule type" value="Genomic_DNA"/>
</dbReference>
<evidence type="ECO:0000256" key="7">
    <source>
        <dbReference type="ARBA" id="ARBA00022630"/>
    </source>
</evidence>
<sequence>MVSLSTHIDPESGYRAMRNMPNHIVVIGGGITGLTAAYELNKRAAGENRPLRVTLIEREPRLGGAVRTLRQDGFVIEQGPDSFLSRKPETLLLARELDLEEQLVGLNPDAARSYMYRNGRLQPLPEGLSMGIPTRVLPFLGTGLLSYRAKARAALDLVLPRRTALGDEPLGGLIGRRMGREVADGLVGPILAGIYAGDVHKLSTAATFPQLLSLESRHRSLILGMLASKRMPKSPVHGRTEPELPPRLRGSLFLTFSSGLGALVERLTEELVRQGTVIRQETSASAISPSGESGRAYRVTLSDGAELHADAVILAVPAHTAAMLLKGRSRSLNRCLASIQGVSVANVALGLDGRRLRAPLRGSGFVAPRGSGLRITACTWTSVKWPHTAPPGKLLLRAYLGHAGDETHCGHGDDALTAAVLEDLGRILGEELRPDFSVVSRHPAAMPQYECGHLERLHGMESELLAQWPNVVLAGKSYRGTGMPDCIRQGMDAAEKIRLR</sequence>
<keyword evidence="8 11" id="KW-0274">FAD</keyword>
<dbReference type="Gene3D" id="1.10.3110.10">
    <property type="entry name" value="protoporphyrinogen ix oxidase, domain 3"/>
    <property type="match status" value="1"/>
</dbReference>
<dbReference type="InterPro" id="IPR036188">
    <property type="entry name" value="FAD/NAD-bd_sf"/>
</dbReference>
<evidence type="ECO:0000313" key="14">
    <source>
        <dbReference type="Proteomes" id="UP000007392"/>
    </source>
</evidence>
<accession>I0BMN6</accession>
<evidence type="ECO:0000256" key="2">
    <source>
        <dbReference type="ARBA" id="ARBA00001974"/>
    </source>
</evidence>
<dbReference type="GO" id="GO:0004729">
    <property type="term" value="F:oxygen-dependent protoporphyrinogen oxidase activity"/>
    <property type="evidence" value="ECO:0007669"/>
    <property type="project" value="UniProtKB-UniRule"/>
</dbReference>
<dbReference type="EC" id="1.3.3.15" evidence="5 11"/>
<evidence type="ECO:0000256" key="9">
    <source>
        <dbReference type="ARBA" id="ARBA00023002"/>
    </source>
</evidence>
<dbReference type="Pfam" id="PF01593">
    <property type="entry name" value="Amino_oxidase"/>
    <property type="match status" value="1"/>
</dbReference>
<dbReference type="Gene3D" id="3.50.50.60">
    <property type="entry name" value="FAD/NAD(P)-binding domain"/>
    <property type="match status" value="1"/>
</dbReference>
<dbReference type="SUPFAM" id="SSF51905">
    <property type="entry name" value="FAD/NAD(P)-binding domain"/>
    <property type="match status" value="1"/>
</dbReference>
<proteinExistence type="inferred from homology"/>
<evidence type="ECO:0000256" key="6">
    <source>
        <dbReference type="ARBA" id="ARBA00019046"/>
    </source>
</evidence>
<evidence type="ECO:0000313" key="13">
    <source>
        <dbReference type="EMBL" id="AFH63633.1"/>
    </source>
</evidence>
<dbReference type="GO" id="GO:0005737">
    <property type="term" value="C:cytoplasm"/>
    <property type="evidence" value="ECO:0007669"/>
    <property type="project" value="UniProtKB-SubCell"/>
</dbReference>
<dbReference type="PATRIC" id="fig|997761.3.peg.4663"/>
<dbReference type="NCBIfam" id="TIGR00562">
    <property type="entry name" value="proto_IX_ox"/>
    <property type="match status" value="1"/>
</dbReference>
<dbReference type="SUPFAM" id="SSF54373">
    <property type="entry name" value="FAD-linked reductases, C-terminal domain"/>
    <property type="match status" value="1"/>
</dbReference>
<feature type="domain" description="Amine oxidase" evidence="12">
    <location>
        <begin position="31"/>
        <end position="497"/>
    </location>
</feature>
<comment type="catalytic activity">
    <reaction evidence="1">
        <text>coproporphyrinogen III + 3 O2 = coproporphyrin III + 3 H2O2</text>
        <dbReference type="Rhea" id="RHEA:43436"/>
        <dbReference type="ChEBI" id="CHEBI:15379"/>
        <dbReference type="ChEBI" id="CHEBI:16240"/>
        <dbReference type="ChEBI" id="CHEBI:57309"/>
        <dbReference type="ChEBI" id="CHEBI:131725"/>
        <dbReference type="EC" id="1.3.3.15"/>
    </reaction>
    <physiologicalReaction direction="left-to-right" evidence="1">
        <dbReference type="Rhea" id="RHEA:43437"/>
    </physiologicalReaction>
</comment>
<evidence type="ECO:0000256" key="10">
    <source>
        <dbReference type="ARBA" id="ARBA00023133"/>
    </source>
</evidence>
<evidence type="ECO:0000256" key="11">
    <source>
        <dbReference type="RuleBase" id="RU364052"/>
    </source>
</evidence>
<dbReference type="GO" id="GO:0006783">
    <property type="term" value="P:heme biosynthetic process"/>
    <property type="evidence" value="ECO:0007669"/>
    <property type="project" value="UniProtKB-UniRule"/>
</dbReference>
<evidence type="ECO:0000256" key="8">
    <source>
        <dbReference type="ARBA" id="ARBA00022827"/>
    </source>
</evidence>
<dbReference type="InterPro" id="IPR004572">
    <property type="entry name" value="Protoporphyrinogen_oxidase"/>
</dbReference>
<dbReference type="HOGENOM" id="CLU_009629_3_0_9"/>
<dbReference type="AlphaFoldDB" id="I0BMN6"/>
<evidence type="ECO:0000256" key="4">
    <source>
        <dbReference type="ARBA" id="ARBA00008310"/>
    </source>
</evidence>
<comment type="similarity">
    <text evidence="4 11">Belongs to the protoporphyrinogen/coproporphyrinogen oxidase family. Coproporphyrinogen III oxidase subfamily.</text>
</comment>
<dbReference type="PANTHER" id="PTHR42923">
    <property type="entry name" value="PROTOPORPHYRINOGEN OXIDASE"/>
    <property type="match status" value="1"/>
</dbReference>
<comment type="function">
    <text evidence="11">Involved in coproporphyrin-dependent heme b biosynthesis. Catalyzes the oxidation of coproporphyrinogen III to coproporphyrin III.</text>
</comment>
<dbReference type="InterPro" id="IPR002937">
    <property type="entry name" value="Amino_oxidase"/>
</dbReference>
<dbReference type="UniPathway" id="UPA00252"/>
<keyword evidence="9 11" id="KW-0560">Oxidoreductase</keyword>
<evidence type="ECO:0000256" key="3">
    <source>
        <dbReference type="ARBA" id="ARBA00004744"/>
    </source>
</evidence>